<dbReference type="Proteomes" id="UP000321555">
    <property type="component" value="Chromosome"/>
</dbReference>
<dbReference type="PROSITE" id="PS00137">
    <property type="entry name" value="SUBTILASE_HIS"/>
    <property type="match status" value="1"/>
</dbReference>
<proteinExistence type="inferred from homology"/>
<dbReference type="InterPro" id="IPR022398">
    <property type="entry name" value="Peptidase_S8_His-AS"/>
</dbReference>
<dbReference type="InterPro" id="IPR034216">
    <property type="entry name" value="C5a_Peptidase"/>
</dbReference>
<feature type="chain" id="PRO_5022743770" evidence="9">
    <location>
        <begin position="34"/>
        <end position="1182"/>
    </location>
</feature>
<dbReference type="GO" id="GO:0004252">
    <property type="term" value="F:serine-type endopeptidase activity"/>
    <property type="evidence" value="ECO:0007669"/>
    <property type="project" value="UniProtKB-UniRule"/>
</dbReference>
<name>A0A5B8Z0N5_CYTDA</name>
<dbReference type="PROSITE" id="PS51892">
    <property type="entry name" value="SUBTILASE"/>
    <property type="match status" value="1"/>
</dbReference>
<keyword evidence="3 9" id="KW-0732">Signal</keyword>
<evidence type="ECO:0000256" key="1">
    <source>
        <dbReference type="ARBA" id="ARBA00011073"/>
    </source>
</evidence>
<dbReference type="GO" id="GO:0006508">
    <property type="term" value="P:proteolysis"/>
    <property type="evidence" value="ECO:0007669"/>
    <property type="project" value="UniProtKB-KW"/>
</dbReference>
<dbReference type="CDD" id="cd07475">
    <property type="entry name" value="Peptidases_S8_C5a_Peptidase"/>
    <property type="match status" value="1"/>
</dbReference>
<organism evidence="12 13">
    <name type="scientific">Cytobacillus dafuensis</name>
    <name type="common">Bacillus dafuensis</name>
    <dbReference type="NCBI Taxonomy" id="1742359"/>
    <lineage>
        <taxon>Bacteria</taxon>
        <taxon>Bacillati</taxon>
        <taxon>Bacillota</taxon>
        <taxon>Bacilli</taxon>
        <taxon>Bacillales</taxon>
        <taxon>Bacillaceae</taxon>
        <taxon>Cytobacillus</taxon>
    </lineage>
</organism>
<dbReference type="PROSITE" id="PS00136">
    <property type="entry name" value="SUBTILASE_ASP"/>
    <property type="match status" value="1"/>
</dbReference>
<dbReference type="KEGG" id="bda:FSZ17_04550"/>
<feature type="domain" description="Peptidase S8/S53" evidence="10">
    <location>
        <begin position="201"/>
        <end position="670"/>
    </location>
</feature>
<protein>
    <submittedName>
        <fullName evidence="12">S8 family serine peptidase</fullName>
    </submittedName>
</protein>
<dbReference type="SUPFAM" id="SSF52025">
    <property type="entry name" value="PA domain"/>
    <property type="match status" value="1"/>
</dbReference>
<reference evidence="13" key="1">
    <citation type="submission" date="2019-08" db="EMBL/GenBank/DDBJ databases">
        <authorList>
            <person name="Zheng X."/>
        </authorList>
    </citation>
    <scope>NUCLEOTIDE SEQUENCE [LARGE SCALE GENOMIC DNA]</scope>
    <source>
        <strain evidence="13">FJAT-25496</strain>
    </source>
</reference>
<evidence type="ECO:0000256" key="8">
    <source>
        <dbReference type="RuleBase" id="RU003355"/>
    </source>
</evidence>
<dbReference type="AlphaFoldDB" id="A0A5B8Z0N5"/>
<keyword evidence="5 7" id="KW-0720">Serine protease</keyword>
<dbReference type="InterPro" id="IPR023828">
    <property type="entry name" value="Peptidase_S8_Ser-AS"/>
</dbReference>
<comment type="similarity">
    <text evidence="1 7 8">Belongs to the peptidase S8 family.</text>
</comment>
<evidence type="ECO:0000256" key="6">
    <source>
        <dbReference type="PIRSR" id="PIRSR615500-1"/>
    </source>
</evidence>
<dbReference type="PANTHER" id="PTHR43399:SF4">
    <property type="entry name" value="CELL WALL-ASSOCIATED PROTEASE"/>
    <property type="match status" value="1"/>
</dbReference>
<dbReference type="PRINTS" id="PR00723">
    <property type="entry name" value="SUBTILISIN"/>
</dbReference>
<evidence type="ECO:0000256" key="7">
    <source>
        <dbReference type="PROSITE-ProRule" id="PRU01240"/>
    </source>
</evidence>
<feature type="domain" description="C5a peptidase/Subtilisin-like protease SBT2-like Fn3-like" evidence="11">
    <location>
        <begin position="697"/>
        <end position="835"/>
    </location>
</feature>
<sequence length="1182" mass="130607">MKKSRNKKMINAMTVGVLATGVLLGTSTTNSFAINETGANDLEATQNGIQESIKTSRSLYVDENTEQTETINKGIHDDENSNNIMGVQYAPDEKVRVIIELKDAPAKDAKENKVKMNKLKSGHKKVKDNITNKGIKGEFRHDYTLGVNGFSMETEYKNIKEIKDLPEVSRVTIARTHSYDMVSSKNMVNAPTVWKKLGLEGDGMVVAVVDSGVDYRHQDMKLTENGKKQARLTEENLREKLDGTDVNDVYYTDKVPTGYDWADNDNNVIPKGAHGTHVAGIIGANGDESTDGVVGIAPGVQIIAEKVFSDTAAGAWDDDIIAGVQHAVEMGADVINLSLGSPTGTVDEEYDPLQKAIRNAVEQGTMVVAAGGNDYYSTLNGVSLPQAKAPFAENPDIGMVGAPGVSPFALQVASYENDKQKVFKARLSSGHEMGYQKTYTNADIVTRLGENKEYDLIYAKAGKYEDFKDIGDCTGKIVVVGTDESYNSYFPIQQLAQNKGAVAVIMRAPTSYSDYPRVPVASSYLPLVTTSIADGNNLIEKLKNGESLKMSFSNNPLWVNHDRAETMSGFSSWGTPENLDFKPEISAPGGRIYSTTLNNEYDVFSGTSMAAPHVAGGAALVLEALKAKGEDKNMETALKAKIMLMNTSKILIDKTSREQTPYSPRKQGSGLMQIDKAIETPALVYDREASLEKAGAVALKEIKGNKARFNLTVQALDGKSIPKDLNYDVYIDVLTDETAVKNYDNDLDGTIDKTANTLTMKSIRVDGADVKVNGKRISNEDSSLIHIKKGKKEELNFEIDFSNATNLKDNMFVEGFVRLVPHDNNQIPELTVPYMGFYGDWNAVKNIDAPAYDSDNYFINYTYLLDQRDAEGPLGYDPLTKKIDPERHATSPKSMLDGPFPQYTLLRNVKELVLLVEDKNGNVIKHITDFDFYNSGNIKIKKTLMPFNKYAYADPGLYWDMTDDSGNIVPDDKYYIVLKSTLDWENAKPQMLKFPIKVDSVAPEAKNIQVTEENGKYRISWDVDEEGGSGYEGAILFVNGKYVIQKDGMTSYVVNTKPEGIVVLAYDYAYNVRHTVYGTPMIDYKMLISYFSVYGPSVNYKTPAVFSAYANKKIDWTVTIKDPSGNVAETLSYKNVWNMESTKWYPKQGQPNGIYTITFDGVDEFGFKVTTPPKTITVVNNQ</sequence>
<evidence type="ECO:0000256" key="4">
    <source>
        <dbReference type="ARBA" id="ARBA00022801"/>
    </source>
</evidence>
<dbReference type="Gene3D" id="2.60.40.1710">
    <property type="entry name" value="Subtilisin-like superfamily"/>
    <property type="match status" value="1"/>
</dbReference>
<keyword evidence="4 7" id="KW-0378">Hydrolase</keyword>
<dbReference type="SUPFAM" id="SSF52743">
    <property type="entry name" value="Subtilisin-like"/>
    <property type="match status" value="1"/>
</dbReference>
<dbReference type="CDD" id="cd00538">
    <property type="entry name" value="PA"/>
    <property type="match status" value="1"/>
</dbReference>
<dbReference type="InterPro" id="IPR023827">
    <property type="entry name" value="Peptidase_S8_Asp-AS"/>
</dbReference>
<dbReference type="InterPro" id="IPR010435">
    <property type="entry name" value="C5a/SBT2-like_Fn3"/>
</dbReference>
<evidence type="ECO:0000313" key="13">
    <source>
        <dbReference type="Proteomes" id="UP000321555"/>
    </source>
</evidence>
<feature type="signal peptide" evidence="9">
    <location>
        <begin position="1"/>
        <end position="33"/>
    </location>
</feature>
<dbReference type="InterPro" id="IPR046450">
    <property type="entry name" value="PA_dom_sf"/>
</dbReference>
<dbReference type="Gene3D" id="3.50.30.30">
    <property type="match status" value="1"/>
</dbReference>
<dbReference type="InterPro" id="IPR015500">
    <property type="entry name" value="Peptidase_S8_subtilisin-rel"/>
</dbReference>
<gene>
    <name evidence="12" type="ORF">FSZ17_04550</name>
</gene>
<evidence type="ECO:0000256" key="9">
    <source>
        <dbReference type="SAM" id="SignalP"/>
    </source>
</evidence>
<dbReference type="PROSITE" id="PS00138">
    <property type="entry name" value="SUBTILASE_SER"/>
    <property type="match status" value="1"/>
</dbReference>
<feature type="active site" description="Charge relay system" evidence="6 7">
    <location>
        <position position="608"/>
    </location>
</feature>
<feature type="active site" description="Charge relay system" evidence="6 7">
    <location>
        <position position="210"/>
    </location>
</feature>
<dbReference type="STRING" id="1742359.GCA_001439625_04645"/>
<keyword evidence="2 7" id="KW-0645">Protease</keyword>
<dbReference type="Pfam" id="PF06280">
    <property type="entry name" value="fn3_5"/>
    <property type="match status" value="1"/>
</dbReference>
<accession>A0A5B8Z0N5</accession>
<evidence type="ECO:0000256" key="3">
    <source>
        <dbReference type="ARBA" id="ARBA00022729"/>
    </source>
</evidence>
<dbReference type="RefSeq" id="WP_057775883.1">
    <property type="nucleotide sequence ID" value="NZ_CP042593.1"/>
</dbReference>
<keyword evidence="13" id="KW-1185">Reference proteome</keyword>
<dbReference type="Gene3D" id="2.60.40.4070">
    <property type="match status" value="1"/>
</dbReference>
<dbReference type="EMBL" id="CP042593">
    <property type="protein sequence ID" value="QED46604.1"/>
    <property type="molecule type" value="Genomic_DNA"/>
</dbReference>
<evidence type="ECO:0000259" key="11">
    <source>
        <dbReference type="Pfam" id="PF06280"/>
    </source>
</evidence>
<evidence type="ECO:0000259" key="10">
    <source>
        <dbReference type="Pfam" id="PF00082"/>
    </source>
</evidence>
<dbReference type="Gene3D" id="3.40.50.200">
    <property type="entry name" value="Peptidase S8/S53 domain"/>
    <property type="match status" value="1"/>
</dbReference>
<evidence type="ECO:0000256" key="5">
    <source>
        <dbReference type="ARBA" id="ARBA00022825"/>
    </source>
</evidence>
<dbReference type="InterPro" id="IPR036852">
    <property type="entry name" value="Peptidase_S8/S53_dom_sf"/>
</dbReference>
<dbReference type="InterPro" id="IPR000209">
    <property type="entry name" value="Peptidase_S8/S53_dom"/>
</dbReference>
<dbReference type="OrthoDB" id="9798386at2"/>
<dbReference type="GO" id="GO:0016020">
    <property type="term" value="C:membrane"/>
    <property type="evidence" value="ECO:0007669"/>
    <property type="project" value="InterPro"/>
</dbReference>
<evidence type="ECO:0000313" key="12">
    <source>
        <dbReference type="EMBL" id="QED46604.1"/>
    </source>
</evidence>
<feature type="active site" description="Charge relay system" evidence="6 7">
    <location>
        <position position="274"/>
    </location>
</feature>
<evidence type="ECO:0000256" key="2">
    <source>
        <dbReference type="ARBA" id="ARBA00022670"/>
    </source>
</evidence>
<dbReference type="Pfam" id="PF00082">
    <property type="entry name" value="Peptidase_S8"/>
    <property type="match status" value="1"/>
</dbReference>
<dbReference type="PANTHER" id="PTHR43399">
    <property type="entry name" value="SUBTILISIN-RELATED"/>
    <property type="match status" value="1"/>
</dbReference>
<dbReference type="InterPro" id="IPR051048">
    <property type="entry name" value="Peptidase_S8/S53_subtilisin"/>
</dbReference>